<reference evidence="3" key="1">
    <citation type="submission" date="2011-04" db="EMBL/GenBank/DDBJ databases">
        <title>The complete genome of Spirochaeta coccoides DSM 17374.</title>
        <authorList>
            <person name="Lucas S."/>
            <person name="Copeland A."/>
            <person name="Lapidus A."/>
            <person name="Bruce D."/>
            <person name="Goodwin L."/>
            <person name="Pitluck S."/>
            <person name="Peters L."/>
            <person name="Kyrpides N."/>
            <person name="Mavromatis K."/>
            <person name="Pagani I."/>
            <person name="Ivanova N."/>
            <person name="Ovchinnikova G."/>
            <person name="Lu M."/>
            <person name="Detter J.C."/>
            <person name="Tapia R."/>
            <person name="Han C."/>
            <person name="Land M."/>
            <person name="Hauser L."/>
            <person name="Markowitz V."/>
            <person name="Cheng J.-F."/>
            <person name="Hugenholtz P."/>
            <person name="Woyke T."/>
            <person name="Wu D."/>
            <person name="Spring S."/>
            <person name="Schroeder M."/>
            <person name="Brambilla E."/>
            <person name="Klenk H.-P."/>
            <person name="Eisen J.A."/>
        </authorList>
    </citation>
    <scope>NUCLEOTIDE SEQUENCE [LARGE SCALE GENOMIC DNA]</scope>
    <source>
        <strain evidence="3">ATCC BAA-1237 / DSM 17374 / SPN1</strain>
    </source>
</reference>
<gene>
    <name evidence="2" type="ordered locus">Spico_0253</name>
</gene>
<organism evidence="2 3">
    <name type="scientific">Parasphaerochaeta coccoides (strain ATCC BAA-1237 / DSM 17374 / SPN1)</name>
    <name type="common">Sphaerochaeta coccoides</name>
    <dbReference type="NCBI Taxonomy" id="760011"/>
    <lineage>
        <taxon>Bacteria</taxon>
        <taxon>Pseudomonadati</taxon>
        <taxon>Spirochaetota</taxon>
        <taxon>Spirochaetia</taxon>
        <taxon>Spirochaetales</taxon>
        <taxon>Sphaerochaetaceae</taxon>
        <taxon>Parasphaerochaeta</taxon>
    </lineage>
</organism>
<dbReference type="InterPro" id="IPR048667">
    <property type="entry name" value="Imm5-like"/>
</dbReference>
<dbReference type="HOGENOM" id="CLU_1530024_0_0_12"/>
<sequence>MSKKLRKTYGKADAPSTVALMRLIETQSKITVANWTLNYAEQKLLPLFLKRCPNDERPAHAIAAAREWLDGKVKLPYVKNIILNECHAAARELDDNPVAQAAARAIGQSAGSIHAAPHSLGLYFYAAAAVGYDRLGLDADEAEYEVIAEEVCADYTAALRVVAVENEPNPAVCKWNC</sequence>
<dbReference type="STRING" id="760011.Spico_0253"/>
<dbReference type="KEGG" id="scc:Spico_0253"/>
<feature type="domain" description="Imm-5-like" evidence="1">
    <location>
        <begin position="23"/>
        <end position="153"/>
    </location>
</feature>
<protein>
    <recommendedName>
        <fullName evidence="1">Imm-5-like domain-containing protein</fullName>
    </recommendedName>
</protein>
<evidence type="ECO:0000259" key="1">
    <source>
        <dbReference type="Pfam" id="PF21805"/>
    </source>
</evidence>
<dbReference type="OrthoDB" id="287768at2"/>
<keyword evidence="3" id="KW-1185">Reference proteome</keyword>
<evidence type="ECO:0000313" key="2">
    <source>
        <dbReference type="EMBL" id="AEC01485.1"/>
    </source>
</evidence>
<dbReference type="Pfam" id="PF21805">
    <property type="entry name" value="Imm5_like"/>
    <property type="match status" value="1"/>
</dbReference>
<evidence type="ECO:0000313" key="3">
    <source>
        <dbReference type="Proteomes" id="UP000007939"/>
    </source>
</evidence>
<dbReference type="Proteomes" id="UP000007939">
    <property type="component" value="Chromosome"/>
</dbReference>
<dbReference type="eggNOG" id="ENOG50305F3">
    <property type="taxonomic scope" value="Bacteria"/>
</dbReference>
<name>F4GKS6_PARC1</name>
<dbReference type="AlphaFoldDB" id="F4GKS6"/>
<dbReference type="EMBL" id="CP002659">
    <property type="protein sequence ID" value="AEC01485.1"/>
    <property type="molecule type" value="Genomic_DNA"/>
</dbReference>
<reference evidence="2 3" key="2">
    <citation type="journal article" date="2012" name="Stand. Genomic Sci.">
        <title>Complete genome sequence of the termite hindgut bacterium Spirochaeta coccoides type strain (SPN1(T)), reclassification in the genus Sphaerochaeta as Sphaerochaeta coccoides comb. nov. and emendations of the family Spirochaetaceae and the genus Sphaerochaeta.</title>
        <authorList>
            <person name="Abt B."/>
            <person name="Han C."/>
            <person name="Scheuner C."/>
            <person name="Lu M."/>
            <person name="Lapidus A."/>
            <person name="Nolan M."/>
            <person name="Lucas S."/>
            <person name="Hammon N."/>
            <person name="Deshpande S."/>
            <person name="Cheng J.F."/>
            <person name="Tapia R."/>
            <person name="Goodwin L.A."/>
            <person name="Pitluck S."/>
            <person name="Liolios K."/>
            <person name="Pagani I."/>
            <person name="Ivanova N."/>
            <person name="Mavromatis K."/>
            <person name="Mikhailova N."/>
            <person name="Huntemann M."/>
            <person name="Pati A."/>
            <person name="Chen A."/>
            <person name="Palaniappan K."/>
            <person name="Land M."/>
            <person name="Hauser L."/>
            <person name="Brambilla E.M."/>
            <person name="Rohde M."/>
            <person name="Spring S."/>
            <person name="Gronow S."/>
            <person name="Goker M."/>
            <person name="Woyke T."/>
            <person name="Bristow J."/>
            <person name="Eisen J.A."/>
            <person name="Markowitz V."/>
            <person name="Hugenholtz P."/>
            <person name="Kyrpides N.C."/>
            <person name="Klenk H.P."/>
            <person name="Detter J.C."/>
        </authorList>
    </citation>
    <scope>NUCLEOTIDE SEQUENCE [LARGE SCALE GENOMIC DNA]</scope>
    <source>
        <strain evidence="3">ATCC BAA-1237 / DSM 17374 / SPN1</strain>
    </source>
</reference>
<proteinExistence type="predicted"/>
<accession>F4GKS6</accession>